<dbReference type="RefSeq" id="WP_093396266.1">
    <property type="nucleotide sequence ID" value="NZ_FOUU01000012.1"/>
</dbReference>
<dbReference type="InterPro" id="IPR006638">
    <property type="entry name" value="Elp3/MiaA/NifB-like_rSAM"/>
</dbReference>
<evidence type="ECO:0000256" key="2">
    <source>
        <dbReference type="ARBA" id="ARBA00022691"/>
    </source>
</evidence>
<dbReference type="SUPFAM" id="SSF52242">
    <property type="entry name" value="Cobalamin (vitamin B12)-binding domain"/>
    <property type="match status" value="1"/>
</dbReference>
<evidence type="ECO:0000256" key="1">
    <source>
        <dbReference type="ARBA" id="ARBA00001966"/>
    </source>
</evidence>
<sequence>MRRPLVVLVNPWVTDFALYDLWSKPLGLLFLASLLRESGIDVAFIDCLERLKPDVVNSYDGFVPSKEGFYGTGKFPKKVIETPEAYGDFPRRYFRYGIPDEIFLKRASQIPRVPDLIWVSCVMTYWYPGVRMTVEKLRELWPGVPVWLGGIYARLCPDHASANSGADFVFCSSPEDIPDFLEAKFDIALKNRELWKAFSGYPPPAWDLLPASPYRVLLVGVGCPYRCTYCASSNLYPVHSVRPPEVVLNEIYDGLEQGIGDFAFYDDALLMTSWESLKEVLRRVIDEGIKVRFHTPNALHVRALISDRDGRDGVVRLLRDAGFTTIRLGFETSRFRHQRDWGGKTYSDEFKVAVKRLFDHGWTTGEIGAYILCGVPGQTPDEVKASIDFVGELGVLPFISEYSPVPGTPMWQVACETSSFNIREEPLYHNNSFFACRSDYFTYEDMIFLKNYARKVRRELVSTFRASSSERTASSVAEFRPFELLIRSRRDV</sequence>
<dbReference type="SUPFAM" id="SSF102114">
    <property type="entry name" value="Radical SAM enzymes"/>
    <property type="match status" value="1"/>
</dbReference>
<keyword evidence="4" id="KW-0408">Iron</keyword>
<dbReference type="AlphaFoldDB" id="A0A1I4VYC1"/>
<dbReference type="InterPro" id="IPR058240">
    <property type="entry name" value="rSAM_sf"/>
</dbReference>
<evidence type="ECO:0000256" key="4">
    <source>
        <dbReference type="ARBA" id="ARBA00023004"/>
    </source>
</evidence>
<dbReference type="Gene3D" id="3.40.50.280">
    <property type="entry name" value="Cobalamin-binding domain"/>
    <property type="match status" value="1"/>
</dbReference>
<proteinExistence type="predicted"/>
<dbReference type="Proteomes" id="UP000199611">
    <property type="component" value="Unassembled WGS sequence"/>
</dbReference>
<dbReference type="InterPro" id="IPR007197">
    <property type="entry name" value="rSAM"/>
</dbReference>
<dbReference type="InterPro" id="IPR051198">
    <property type="entry name" value="BchE-like"/>
</dbReference>
<dbReference type="SFLD" id="SFLDG01082">
    <property type="entry name" value="B12-binding_domain_containing"/>
    <property type="match status" value="1"/>
</dbReference>
<dbReference type="OrthoDB" id="9804952at2"/>
<dbReference type="STRING" id="39841.SAMN05660836_02517"/>
<organism evidence="8 9">
    <name type="scientific">Thermodesulforhabdus norvegica</name>
    <dbReference type="NCBI Taxonomy" id="39841"/>
    <lineage>
        <taxon>Bacteria</taxon>
        <taxon>Pseudomonadati</taxon>
        <taxon>Thermodesulfobacteriota</taxon>
        <taxon>Syntrophobacteria</taxon>
        <taxon>Syntrophobacterales</taxon>
        <taxon>Thermodesulforhabdaceae</taxon>
        <taxon>Thermodesulforhabdus</taxon>
    </lineage>
</organism>
<accession>A0A1I4VYC1</accession>
<dbReference type="GO" id="GO:0003824">
    <property type="term" value="F:catalytic activity"/>
    <property type="evidence" value="ECO:0007669"/>
    <property type="project" value="InterPro"/>
</dbReference>
<dbReference type="GO" id="GO:0051536">
    <property type="term" value="F:iron-sulfur cluster binding"/>
    <property type="evidence" value="ECO:0007669"/>
    <property type="project" value="UniProtKB-KW"/>
</dbReference>
<comment type="cofactor">
    <cofactor evidence="1">
        <name>[4Fe-4S] cluster</name>
        <dbReference type="ChEBI" id="CHEBI:49883"/>
    </cofactor>
</comment>
<keyword evidence="3" id="KW-0479">Metal-binding</keyword>
<keyword evidence="9" id="KW-1185">Reference proteome</keyword>
<evidence type="ECO:0000313" key="9">
    <source>
        <dbReference type="Proteomes" id="UP000199611"/>
    </source>
</evidence>
<dbReference type="Pfam" id="PF04055">
    <property type="entry name" value="Radical_SAM"/>
    <property type="match status" value="1"/>
</dbReference>
<dbReference type="PROSITE" id="PS51332">
    <property type="entry name" value="B12_BINDING"/>
    <property type="match status" value="1"/>
</dbReference>
<dbReference type="PANTHER" id="PTHR43409:SF15">
    <property type="entry name" value="PUTATIVE-RELATED"/>
    <property type="match status" value="1"/>
</dbReference>
<protein>
    <submittedName>
        <fullName evidence="8">Radical SAM superfamily enzyme YgiQ, UPF0313 family</fullName>
    </submittedName>
</protein>
<dbReference type="EMBL" id="FOUU01000012">
    <property type="protein sequence ID" value="SFN06140.1"/>
    <property type="molecule type" value="Genomic_DNA"/>
</dbReference>
<evidence type="ECO:0000313" key="8">
    <source>
        <dbReference type="EMBL" id="SFN06140.1"/>
    </source>
</evidence>
<dbReference type="SFLD" id="SFLDS00029">
    <property type="entry name" value="Radical_SAM"/>
    <property type="match status" value="1"/>
</dbReference>
<dbReference type="PROSITE" id="PS51918">
    <property type="entry name" value="RADICAL_SAM"/>
    <property type="match status" value="1"/>
</dbReference>
<gene>
    <name evidence="8" type="ORF">SAMN05660836_02517</name>
</gene>
<evidence type="ECO:0000259" key="7">
    <source>
        <dbReference type="PROSITE" id="PS51918"/>
    </source>
</evidence>
<feature type="domain" description="Radical SAM core" evidence="7">
    <location>
        <begin position="209"/>
        <end position="435"/>
    </location>
</feature>
<evidence type="ECO:0000256" key="5">
    <source>
        <dbReference type="ARBA" id="ARBA00023014"/>
    </source>
</evidence>
<name>A0A1I4VYC1_9BACT</name>
<dbReference type="PANTHER" id="PTHR43409">
    <property type="entry name" value="ANAEROBIC MAGNESIUM-PROTOPORPHYRIN IX MONOMETHYL ESTER CYCLASE-RELATED"/>
    <property type="match status" value="1"/>
</dbReference>
<dbReference type="CDD" id="cd01335">
    <property type="entry name" value="Radical_SAM"/>
    <property type="match status" value="1"/>
</dbReference>
<feature type="domain" description="B12-binding" evidence="6">
    <location>
        <begin position="10"/>
        <end position="191"/>
    </location>
</feature>
<dbReference type="GO" id="GO:0031419">
    <property type="term" value="F:cobalamin binding"/>
    <property type="evidence" value="ECO:0007669"/>
    <property type="project" value="InterPro"/>
</dbReference>
<evidence type="ECO:0000256" key="3">
    <source>
        <dbReference type="ARBA" id="ARBA00022723"/>
    </source>
</evidence>
<keyword evidence="5" id="KW-0411">Iron-sulfur</keyword>
<evidence type="ECO:0000259" key="6">
    <source>
        <dbReference type="PROSITE" id="PS51332"/>
    </source>
</evidence>
<dbReference type="SMART" id="SM00729">
    <property type="entry name" value="Elp3"/>
    <property type="match status" value="1"/>
</dbReference>
<reference evidence="9" key="1">
    <citation type="submission" date="2016-10" db="EMBL/GenBank/DDBJ databases">
        <authorList>
            <person name="Varghese N."/>
            <person name="Submissions S."/>
        </authorList>
    </citation>
    <scope>NUCLEOTIDE SEQUENCE [LARGE SCALE GENOMIC DNA]</scope>
    <source>
        <strain evidence="9">DSM 9990</strain>
    </source>
</reference>
<dbReference type="Gene3D" id="3.80.30.20">
    <property type="entry name" value="tm_1862 like domain"/>
    <property type="match status" value="1"/>
</dbReference>
<dbReference type="InterPro" id="IPR023404">
    <property type="entry name" value="rSAM_horseshoe"/>
</dbReference>
<keyword evidence="2" id="KW-0949">S-adenosyl-L-methionine</keyword>
<dbReference type="GO" id="GO:0046872">
    <property type="term" value="F:metal ion binding"/>
    <property type="evidence" value="ECO:0007669"/>
    <property type="project" value="UniProtKB-KW"/>
</dbReference>
<dbReference type="InterPro" id="IPR036724">
    <property type="entry name" value="Cobalamin-bd_sf"/>
</dbReference>
<dbReference type="GO" id="GO:0005829">
    <property type="term" value="C:cytosol"/>
    <property type="evidence" value="ECO:0007669"/>
    <property type="project" value="TreeGrafter"/>
</dbReference>
<dbReference type="InterPro" id="IPR006158">
    <property type="entry name" value="Cobalamin-bd"/>
</dbReference>